<reference evidence="2 3" key="1">
    <citation type="submission" date="2016-07" db="EMBL/GenBank/DDBJ databases">
        <title>Draft genome of the white-rot fungus Obba rivulosa 3A-2.</title>
        <authorList>
            <consortium name="DOE Joint Genome Institute"/>
            <person name="Miettinen O."/>
            <person name="Riley R."/>
            <person name="Acob R."/>
            <person name="Barry K."/>
            <person name="Cullen D."/>
            <person name="De Vries R."/>
            <person name="Hainaut M."/>
            <person name="Hatakka A."/>
            <person name="Henrissat B."/>
            <person name="Hilden K."/>
            <person name="Kuo R."/>
            <person name="Labutti K."/>
            <person name="Lipzen A."/>
            <person name="Makela M.R."/>
            <person name="Sandor L."/>
            <person name="Spatafora J.W."/>
            <person name="Grigoriev I.V."/>
            <person name="Hibbett D.S."/>
        </authorList>
    </citation>
    <scope>NUCLEOTIDE SEQUENCE [LARGE SCALE GENOMIC DNA]</scope>
    <source>
        <strain evidence="2 3">3A-2</strain>
    </source>
</reference>
<organism evidence="2 3">
    <name type="scientific">Obba rivulosa</name>
    <dbReference type="NCBI Taxonomy" id="1052685"/>
    <lineage>
        <taxon>Eukaryota</taxon>
        <taxon>Fungi</taxon>
        <taxon>Dikarya</taxon>
        <taxon>Basidiomycota</taxon>
        <taxon>Agaricomycotina</taxon>
        <taxon>Agaricomycetes</taxon>
        <taxon>Polyporales</taxon>
        <taxon>Gelatoporiaceae</taxon>
        <taxon>Obba</taxon>
    </lineage>
</organism>
<evidence type="ECO:0000313" key="3">
    <source>
        <dbReference type="Proteomes" id="UP000250043"/>
    </source>
</evidence>
<dbReference type="Proteomes" id="UP000250043">
    <property type="component" value="Unassembled WGS sequence"/>
</dbReference>
<dbReference type="EMBL" id="KV722344">
    <property type="protein sequence ID" value="OCH94371.1"/>
    <property type="molecule type" value="Genomic_DNA"/>
</dbReference>
<name>A0A8E2J4D6_9APHY</name>
<proteinExistence type="predicted"/>
<dbReference type="AlphaFoldDB" id="A0A8E2J4D6"/>
<sequence length="133" mass="14896">MSDFSSMVCPRGKLDQGGATTYMTTLLPVRHNVSTMPMIGYRYRSAYQREGHLPIVLFRLSLLGTSAGILLACGTGMRWRFCYIIGHRGTMKTITFFPSHFFGSTAPGSEYFIFFSASSSLNRVLFIRSVLET</sequence>
<feature type="transmembrane region" description="Helical" evidence="1">
    <location>
        <begin position="53"/>
        <end position="73"/>
    </location>
</feature>
<gene>
    <name evidence="2" type="ORF">OBBRIDRAFT_141251</name>
</gene>
<evidence type="ECO:0000256" key="1">
    <source>
        <dbReference type="SAM" id="Phobius"/>
    </source>
</evidence>
<keyword evidence="1" id="KW-1133">Transmembrane helix</keyword>
<keyword evidence="1" id="KW-0472">Membrane</keyword>
<accession>A0A8E2J4D6</accession>
<protein>
    <submittedName>
        <fullName evidence="2">Uncharacterized protein</fullName>
    </submittedName>
</protein>
<keyword evidence="1" id="KW-0812">Transmembrane</keyword>
<evidence type="ECO:0000313" key="2">
    <source>
        <dbReference type="EMBL" id="OCH94371.1"/>
    </source>
</evidence>
<keyword evidence="3" id="KW-1185">Reference proteome</keyword>